<comment type="catalytic activity">
    <reaction evidence="1">
        <text>a uridine in mRNA = a pseudouridine in mRNA</text>
        <dbReference type="Rhea" id="RHEA:56644"/>
        <dbReference type="Rhea" id="RHEA-COMP:14658"/>
        <dbReference type="Rhea" id="RHEA-COMP:14659"/>
        <dbReference type="ChEBI" id="CHEBI:65314"/>
        <dbReference type="ChEBI" id="CHEBI:65315"/>
    </reaction>
</comment>
<evidence type="ECO:0000256" key="4">
    <source>
        <dbReference type="ARBA" id="ARBA00009375"/>
    </source>
</evidence>
<proteinExistence type="inferred from homology"/>
<keyword evidence="8" id="KW-0539">Nucleus</keyword>
<evidence type="ECO:0000256" key="3">
    <source>
        <dbReference type="ARBA" id="ARBA00004123"/>
    </source>
</evidence>
<dbReference type="InterPro" id="IPR020097">
    <property type="entry name" value="PsdUridine_synth_TruA_a/b_dom"/>
</dbReference>
<dbReference type="VEuPathDB" id="MicrosporidiaDB:CWI36_0566p0020"/>
<dbReference type="VEuPathDB" id="MicrosporidiaDB:CWI39_0545p0010"/>
<evidence type="ECO:0000259" key="14">
    <source>
        <dbReference type="Pfam" id="PF01416"/>
    </source>
</evidence>
<dbReference type="PANTHER" id="PTHR11142">
    <property type="entry name" value="PSEUDOURIDYLATE SYNTHASE"/>
    <property type="match status" value="1"/>
</dbReference>
<accession>A0A4Q9LDZ2</accession>
<dbReference type="InterPro" id="IPR020103">
    <property type="entry name" value="PsdUridine_synth_cat_dom_sf"/>
</dbReference>
<dbReference type="GO" id="GO:0009982">
    <property type="term" value="F:pseudouridine synthase activity"/>
    <property type="evidence" value="ECO:0007669"/>
    <property type="project" value="InterPro"/>
</dbReference>
<dbReference type="FunFam" id="3.30.70.660:FF:000002">
    <property type="entry name" value="tRNA pseudouridine synthase"/>
    <property type="match status" value="1"/>
</dbReference>
<dbReference type="Pfam" id="PF01416">
    <property type="entry name" value="PseudoU_synth_1"/>
    <property type="match status" value="1"/>
</dbReference>
<evidence type="ECO:0000313" key="16">
    <source>
        <dbReference type="Proteomes" id="UP000293045"/>
    </source>
</evidence>
<evidence type="ECO:0000256" key="8">
    <source>
        <dbReference type="ARBA" id="ARBA00023242"/>
    </source>
</evidence>
<evidence type="ECO:0000256" key="6">
    <source>
        <dbReference type="ARBA" id="ARBA00022694"/>
    </source>
</evidence>
<evidence type="ECO:0000256" key="10">
    <source>
        <dbReference type="ARBA" id="ARBA00053072"/>
    </source>
</evidence>
<evidence type="ECO:0000256" key="2">
    <source>
        <dbReference type="ARBA" id="ARBA00001832"/>
    </source>
</evidence>
<dbReference type="AlphaFoldDB" id="A0A4Q9LDZ2"/>
<feature type="domain" description="Pseudouridine synthase I TruA alpha/beta" evidence="14">
    <location>
        <begin position="383"/>
        <end position="479"/>
    </location>
</feature>
<dbReference type="GO" id="GO:0005634">
    <property type="term" value="C:nucleus"/>
    <property type="evidence" value="ECO:0007669"/>
    <property type="project" value="UniProtKB-SubCell"/>
</dbReference>
<organism evidence="15 16">
    <name type="scientific">Hamiltosporidium magnivora</name>
    <dbReference type="NCBI Taxonomy" id="148818"/>
    <lineage>
        <taxon>Eukaryota</taxon>
        <taxon>Fungi</taxon>
        <taxon>Fungi incertae sedis</taxon>
        <taxon>Microsporidia</taxon>
        <taxon>Dubosqiidae</taxon>
        <taxon>Hamiltosporidium</taxon>
    </lineage>
</organism>
<dbReference type="PANTHER" id="PTHR11142:SF4">
    <property type="entry name" value="PSEUDOURIDYLATE SYNTHASE 1 HOMOLOG"/>
    <property type="match status" value="1"/>
</dbReference>
<dbReference type="GO" id="GO:0031120">
    <property type="term" value="P:snRNA pseudouridine synthesis"/>
    <property type="evidence" value="ECO:0007669"/>
    <property type="project" value="UniProtKB-ARBA"/>
</dbReference>
<comment type="catalytic activity">
    <reaction evidence="2">
        <text>uridine in snRNA = pseudouridine in snRNA</text>
        <dbReference type="Rhea" id="RHEA:51124"/>
        <dbReference type="Rhea" id="RHEA-COMP:12891"/>
        <dbReference type="Rhea" id="RHEA-COMP:12892"/>
        <dbReference type="ChEBI" id="CHEBI:65314"/>
        <dbReference type="ChEBI" id="CHEBI:65315"/>
    </reaction>
</comment>
<evidence type="ECO:0000256" key="5">
    <source>
        <dbReference type="ARBA" id="ARBA00022664"/>
    </source>
</evidence>
<dbReference type="FunFam" id="3.30.70.580:FF:000002">
    <property type="entry name" value="tRNA pseudouridine synthase"/>
    <property type="match status" value="1"/>
</dbReference>
<keyword evidence="6" id="KW-0819">tRNA processing</keyword>
<evidence type="ECO:0000256" key="12">
    <source>
        <dbReference type="ARBA" id="ARBA00079072"/>
    </source>
</evidence>
<comment type="similarity">
    <text evidence="4">Belongs to the tRNA pseudouridine synthase TruA family.</text>
</comment>
<evidence type="ECO:0000256" key="7">
    <source>
        <dbReference type="ARBA" id="ARBA00023235"/>
    </source>
</evidence>
<name>A0A4Q9LDZ2_9MICR</name>
<comment type="function">
    <text evidence="10">Formation of pseudouridine at positions 27 and 28 in the anticodon stem and loop of transfer RNAs; at positions 34 and 36 of intron-containing precursor tRNA(Ile) and at position 35 in the intron-containing tRNA(Tyr). Catalyzes pseudouridylation at position 44 in U2 snRNA. Also catalyzes pseudouridylation of mRNAs.</text>
</comment>
<evidence type="ECO:0000256" key="9">
    <source>
        <dbReference type="ARBA" id="ARBA00036943"/>
    </source>
</evidence>
<evidence type="ECO:0000256" key="11">
    <source>
        <dbReference type="ARBA" id="ARBA00073968"/>
    </source>
</evidence>
<comment type="subcellular location">
    <subcellularLocation>
        <location evidence="3">Nucleus</location>
    </subcellularLocation>
</comment>
<evidence type="ECO:0000313" key="15">
    <source>
        <dbReference type="EMBL" id="TBU06167.1"/>
    </source>
</evidence>
<protein>
    <recommendedName>
        <fullName evidence="11">tRNA pseudouridine synthase 1</fullName>
    </recommendedName>
    <alternativeName>
        <fullName evidence="12">tRNA pseudouridylate synthase 1</fullName>
    </alternativeName>
    <alternativeName>
        <fullName evidence="13">tRNA-uridine isomerase 1</fullName>
    </alternativeName>
</protein>
<dbReference type="InterPro" id="IPR001406">
    <property type="entry name" value="PsdUridine_synth_TruA"/>
</dbReference>
<dbReference type="Gene3D" id="3.30.70.660">
    <property type="entry name" value="Pseudouridine synthase I, catalytic domain, C-terminal subdomain"/>
    <property type="match status" value="1"/>
</dbReference>
<dbReference type="EMBL" id="PIXR01000545">
    <property type="protein sequence ID" value="TBU06167.1"/>
    <property type="molecule type" value="Genomic_DNA"/>
</dbReference>
<reference evidence="15 16" key="1">
    <citation type="submission" date="2017-12" db="EMBL/GenBank/DDBJ databases">
        <authorList>
            <person name="Pombert J.-F."/>
            <person name="Haag K.L."/>
            <person name="Ebert D."/>
        </authorList>
    </citation>
    <scope>NUCLEOTIDE SEQUENCE [LARGE SCALE GENOMIC DNA]</scope>
    <source>
        <strain evidence="15">IL-BN-2</strain>
    </source>
</reference>
<comment type="catalytic activity">
    <reaction evidence="9">
        <text>a uridine in tRNA = a pseudouridine in tRNA</text>
        <dbReference type="Rhea" id="RHEA:54572"/>
        <dbReference type="Rhea" id="RHEA-COMP:13339"/>
        <dbReference type="Rhea" id="RHEA-COMP:13934"/>
        <dbReference type="ChEBI" id="CHEBI:65314"/>
        <dbReference type="ChEBI" id="CHEBI:65315"/>
    </reaction>
</comment>
<dbReference type="SUPFAM" id="SSF55120">
    <property type="entry name" value="Pseudouridine synthase"/>
    <property type="match status" value="1"/>
</dbReference>
<sequence>MKIKIALIVGYVGTEYNGLQYNIYGRTIEGEIIKSLLSIKAITEMNAAVPRKIALHRSCRTDKGVHAVMNIIVCKVVYKIENEKFEELKNDLLSKNIYLYKIVRVTKGFDAKKMCQARTYKYVLPAFILKEGNFNEEIESFLVHCRSQKNILNLESNNSTLEPNLNQKCVLDNEGYEKKTLDASYSKNNRINELSLFEDSLSNDTNSSNFLEEKNVQFQTETAKDIPLITDSSQNKLKDEILNINTANTSSEKRFKEIVIENKDNISAQENEIFGIGSSEEKSIQTNEKFCIEKEDFIGKDLLKDDSIQTNEKFCIEKEDFIGKDLLKDDSIQTNEKFCIEKEDLISNDLLKEIFSNDLNYKITEDDFNFFELTFKKLIRNCDFHNFTTTKNTKGTRRYIKDISVSKLFSYNDREYIEITIHGQSFMLHQIRKMVGFVILITKYCRNKSDEIINMAFSSSKINVPKSPAEYLFLDTPFFDFYNKKFGKLYSEISLDESEKSKFKEVYILPNIHNEENIISLLNWIRVIYKHGYHFEFLK</sequence>
<dbReference type="GO" id="GO:0031119">
    <property type="term" value="P:tRNA pseudouridine synthesis"/>
    <property type="evidence" value="ECO:0007669"/>
    <property type="project" value="UniProtKB-ARBA"/>
</dbReference>
<dbReference type="InterPro" id="IPR020095">
    <property type="entry name" value="PsdUridine_synth_TruA_C"/>
</dbReference>
<comment type="caution">
    <text evidence="15">The sequence shown here is derived from an EMBL/GenBank/DDBJ whole genome shotgun (WGS) entry which is preliminary data.</text>
</comment>
<evidence type="ECO:0000256" key="13">
    <source>
        <dbReference type="ARBA" id="ARBA00080858"/>
    </source>
</evidence>
<dbReference type="InterPro" id="IPR020094">
    <property type="entry name" value="TruA/RsuA/RluB/E/F_N"/>
</dbReference>
<evidence type="ECO:0000256" key="1">
    <source>
        <dbReference type="ARBA" id="ARBA00001166"/>
    </source>
</evidence>
<dbReference type="Proteomes" id="UP000293045">
    <property type="component" value="Unassembled WGS sequence"/>
</dbReference>
<dbReference type="GO" id="GO:0006397">
    <property type="term" value="P:mRNA processing"/>
    <property type="evidence" value="ECO:0007669"/>
    <property type="project" value="UniProtKB-KW"/>
</dbReference>
<dbReference type="Gene3D" id="3.30.70.580">
    <property type="entry name" value="Pseudouridine synthase I, catalytic domain, N-terminal subdomain"/>
    <property type="match status" value="1"/>
</dbReference>
<dbReference type="GO" id="GO:1990481">
    <property type="term" value="P:mRNA pseudouridine synthesis"/>
    <property type="evidence" value="ECO:0007669"/>
    <property type="project" value="TreeGrafter"/>
</dbReference>
<dbReference type="GO" id="GO:0003723">
    <property type="term" value="F:RNA binding"/>
    <property type="evidence" value="ECO:0007669"/>
    <property type="project" value="InterPro"/>
</dbReference>
<keyword evidence="5" id="KW-0507">mRNA processing</keyword>
<gene>
    <name evidence="15" type="ORF">CWI39_0545p0010</name>
</gene>
<keyword evidence="7" id="KW-0413">Isomerase</keyword>